<sequence>MVAVISAIVGLGTAYIGFRGTHENTITSVLSQIRQDNQELKDYNQKILEENRQLSNQVNKLIFLVKEMNSDLKRYGQDYSEQIEDITK</sequence>
<name>A0A3F3H1F6_9LACO</name>
<dbReference type="AlphaFoldDB" id="A0A3F3H1F6"/>
<feature type="coiled-coil region" evidence="1">
    <location>
        <begin position="26"/>
        <end position="60"/>
    </location>
</feature>
<evidence type="ECO:0000256" key="1">
    <source>
        <dbReference type="SAM" id="Coils"/>
    </source>
</evidence>
<accession>A0A3F3H1F6</accession>
<dbReference type="Proteomes" id="UP000064514">
    <property type="component" value="Unassembled WGS sequence"/>
</dbReference>
<dbReference type="STRING" id="709323.GCA_001047135_01434"/>
<evidence type="ECO:0000313" key="2">
    <source>
        <dbReference type="EMBL" id="GAP04871.1"/>
    </source>
</evidence>
<keyword evidence="1" id="KW-0175">Coiled coil</keyword>
<organism evidence="2">
    <name type="scientific">Fructobacillus tropaeoli</name>
    <dbReference type="NCBI Taxonomy" id="709323"/>
    <lineage>
        <taxon>Bacteria</taxon>
        <taxon>Bacillati</taxon>
        <taxon>Bacillota</taxon>
        <taxon>Bacilli</taxon>
        <taxon>Lactobacillales</taxon>
        <taxon>Lactobacillaceae</taxon>
        <taxon>Fructobacillus</taxon>
    </lineage>
</organism>
<protein>
    <submittedName>
        <fullName evidence="2">Uncharacterized protein</fullName>
    </submittedName>
</protein>
<gene>
    <name evidence="2" type="ORF">FTRO_0110060</name>
</gene>
<proteinExistence type="predicted"/>
<dbReference type="EMBL" id="DF968088">
    <property type="protein sequence ID" value="GAP04871.1"/>
    <property type="molecule type" value="Genomic_DNA"/>
</dbReference>
<reference evidence="2" key="1">
    <citation type="journal article" date="2015" name="BMC Genomics">
        <title>Comparative genomics of Fructobacillus spp. and Leuconostoc spp. reveals niche-specific evolution of Fructobacillus spp.</title>
        <authorList>
            <person name="Endo A."/>
            <person name="Tanizawa Y."/>
            <person name="Tanaka N."/>
            <person name="Maeno S."/>
            <person name="Kumar H."/>
            <person name="Shiwa Y."/>
            <person name="Okada S."/>
            <person name="Yoshikawa H."/>
            <person name="Dicks L."/>
            <person name="Nakagawa J."/>
            <person name="Arita M."/>
        </authorList>
    </citation>
    <scope>NUCLEOTIDE SEQUENCE [LARGE SCALE GENOMIC DNA]</scope>
    <source>
        <strain evidence="2">F214-1</strain>
    </source>
</reference>